<proteinExistence type="evidence at transcript level"/>
<sequence>MLKFTIIASCLVAAAVCSHDLVGAESGWSSGGWSSGGQGGYGGGSSYGGGHGGAGSGGIVIVSSSKGWPSSSGGWSQGGGGSGWSQGGGGPDGNRVVRDGIREALDGIPADPDGTRVDRDGIWVDPDGTREDPVGAKEVWEEAGLMVVVTLNRTATCSPLARDGPLLDLLVGLRVLRLGHRVELDGPEVAADGAREEVLAGRAHLDGARVAAKDGLELELERDGAPPDTVAERVGLLEDMEVEMDGLLEEASEDFLADGAPVDPADGR</sequence>
<feature type="non-terminal residue" evidence="3">
    <location>
        <position position="268"/>
    </location>
</feature>
<accession>A0A023ELV3</accession>
<reference evidence="3" key="1">
    <citation type="journal article" date="2014" name="PLoS Negl. Trop. Dis.">
        <title>Identification and characterization of seminal fluid proteins in the Asian tiger mosquito, Aedes albopictus.</title>
        <authorList>
            <person name="Boes K.E."/>
            <person name="Ribeiro J.M."/>
            <person name="Wong A."/>
            <person name="Harrington L.C."/>
            <person name="Wolfner M.F."/>
            <person name="Sirot L.K."/>
        </authorList>
    </citation>
    <scope>NUCLEOTIDE SEQUENCE</scope>
    <source>
        <tissue evidence="3">Reproductive organs</tissue>
    </source>
</reference>
<feature type="compositionally biased region" description="Basic and acidic residues" evidence="1">
    <location>
        <begin position="95"/>
        <end position="105"/>
    </location>
</feature>
<evidence type="ECO:0000256" key="1">
    <source>
        <dbReference type="SAM" id="MobiDB-lite"/>
    </source>
</evidence>
<dbReference type="EMBL" id="GAPW01003346">
    <property type="protein sequence ID" value="JAC10252.1"/>
    <property type="molecule type" value="mRNA"/>
</dbReference>
<feature type="compositionally biased region" description="Gly residues" evidence="1">
    <location>
        <begin position="75"/>
        <end position="92"/>
    </location>
</feature>
<feature type="signal peptide" evidence="2">
    <location>
        <begin position="1"/>
        <end position="18"/>
    </location>
</feature>
<keyword evidence="2" id="KW-0732">Signal</keyword>
<feature type="compositionally biased region" description="Basic and acidic residues" evidence="1">
    <location>
        <begin position="113"/>
        <end position="133"/>
    </location>
</feature>
<name>A0A023ELV3_AEDAL</name>
<evidence type="ECO:0000256" key="2">
    <source>
        <dbReference type="SAM" id="SignalP"/>
    </source>
</evidence>
<feature type="compositionally biased region" description="Low complexity" evidence="1">
    <location>
        <begin position="59"/>
        <end position="74"/>
    </location>
</feature>
<evidence type="ECO:0000313" key="3">
    <source>
        <dbReference type="EMBL" id="JAC10252.1"/>
    </source>
</evidence>
<dbReference type="AlphaFoldDB" id="A0A023ELV3"/>
<protein>
    <submittedName>
        <fullName evidence="3">Putative secreted protein</fullName>
    </submittedName>
</protein>
<organism evidence="3">
    <name type="scientific">Aedes albopictus</name>
    <name type="common">Asian tiger mosquito</name>
    <name type="synonym">Stegomyia albopicta</name>
    <dbReference type="NCBI Taxonomy" id="7160"/>
    <lineage>
        <taxon>Eukaryota</taxon>
        <taxon>Metazoa</taxon>
        <taxon>Ecdysozoa</taxon>
        <taxon>Arthropoda</taxon>
        <taxon>Hexapoda</taxon>
        <taxon>Insecta</taxon>
        <taxon>Pterygota</taxon>
        <taxon>Neoptera</taxon>
        <taxon>Endopterygota</taxon>
        <taxon>Diptera</taxon>
        <taxon>Nematocera</taxon>
        <taxon>Culicoidea</taxon>
        <taxon>Culicidae</taxon>
        <taxon>Culicinae</taxon>
        <taxon>Aedini</taxon>
        <taxon>Aedes</taxon>
        <taxon>Stegomyia</taxon>
    </lineage>
</organism>
<feature type="chain" id="PRO_5001514834" evidence="2">
    <location>
        <begin position="19"/>
        <end position="268"/>
    </location>
</feature>
<feature type="region of interest" description="Disordered" evidence="1">
    <location>
        <begin position="58"/>
        <end position="133"/>
    </location>
</feature>